<accession>A0A8H4W144</accession>
<feature type="region of interest" description="Disordered" evidence="1">
    <location>
        <begin position="219"/>
        <end position="257"/>
    </location>
</feature>
<reference evidence="2 3" key="1">
    <citation type="submission" date="2020-03" db="EMBL/GenBank/DDBJ databases">
        <title>Draft Genome Sequence of Cudoniella acicularis.</title>
        <authorList>
            <person name="Buettner E."/>
            <person name="Kellner H."/>
        </authorList>
    </citation>
    <scope>NUCLEOTIDE SEQUENCE [LARGE SCALE GENOMIC DNA]</scope>
    <source>
        <strain evidence="2 3">DSM 108380</strain>
    </source>
</reference>
<organism evidence="2 3">
    <name type="scientific">Cudoniella acicularis</name>
    <dbReference type="NCBI Taxonomy" id="354080"/>
    <lineage>
        <taxon>Eukaryota</taxon>
        <taxon>Fungi</taxon>
        <taxon>Dikarya</taxon>
        <taxon>Ascomycota</taxon>
        <taxon>Pezizomycotina</taxon>
        <taxon>Leotiomycetes</taxon>
        <taxon>Helotiales</taxon>
        <taxon>Tricladiaceae</taxon>
        <taxon>Cudoniella</taxon>
    </lineage>
</organism>
<keyword evidence="3" id="KW-1185">Reference proteome</keyword>
<evidence type="ECO:0000256" key="1">
    <source>
        <dbReference type="SAM" id="MobiDB-lite"/>
    </source>
</evidence>
<name>A0A8H4W144_9HELO</name>
<sequence>MDEVLVEEGRCGAFDHEILGRDEFDCRDQERYRRRSNTQMPVARDSAEEVQLNLRYQLDRWINQCPLCYLRREPKRIHRLQDCPRDEARQIIINWDRMRAGIQFAKSDHCFHCGLKDRPWESDAHCPWYKTWNGFNPGEWSCRYEGVVMSVIVTILQECGRDWVLRDFYRWLEREDVNYRDEELLYEWLGQVSEYGAYSEHPSVRTAIATAQEFNNIGEESDTMSSDDAASSDDNDTIYDKTMSYRPRRRRGESKDGYEMRGQYYKEEVQTMISYEKDQIGKAIGFEFDGAELPPPGGEEDAGDTPIK</sequence>
<evidence type="ECO:0000313" key="3">
    <source>
        <dbReference type="Proteomes" id="UP000566819"/>
    </source>
</evidence>
<gene>
    <name evidence="2" type="ORF">G7Y89_g10929</name>
</gene>
<feature type="compositionally biased region" description="Acidic residues" evidence="1">
    <location>
        <begin position="298"/>
        <end position="308"/>
    </location>
</feature>
<evidence type="ECO:0000313" key="2">
    <source>
        <dbReference type="EMBL" id="KAF4627224.1"/>
    </source>
</evidence>
<dbReference type="AlphaFoldDB" id="A0A8H4W144"/>
<dbReference type="EMBL" id="JAAMPI010001006">
    <property type="protein sequence ID" value="KAF4627224.1"/>
    <property type="molecule type" value="Genomic_DNA"/>
</dbReference>
<feature type="region of interest" description="Disordered" evidence="1">
    <location>
        <begin position="287"/>
        <end position="308"/>
    </location>
</feature>
<proteinExistence type="predicted"/>
<dbReference type="Proteomes" id="UP000566819">
    <property type="component" value="Unassembled WGS sequence"/>
</dbReference>
<comment type="caution">
    <text evidence="2">The sequence shown here is derived from an EMBL/GenBank/DDBJ whole genome shotgun (WGS) entry which is preliminary data.</text>
</comment>
<protein>
    <submittedName>
        <fullName evidence="2">Uncharacterized protein</fullName>
    </submittedName>
</protein>